<sequence length="69" mass="7715">MSKQMQIFDCGDCPLYGGCLNICARSLRNEAPKPPARDLFDVASGDLAPRSWRPSHEHIVEESKVGRRT</sequence>
<dbReference type="HOGENOM" id="CLU_2771127_0_0_5"/>
<evidence type="ECO:0000313" key="2">
    <source>
        <dbReference type="Proteomes" id="UP000009081"/>
    </source>
</evidence>
<dbReference type="EMBL" id="CP001511">
    <property type="protein sequence ID" value="ACS43205.1"/>
    <property type="molecule type" value="Genomic_DNA"/>
</dbReference>
<proteinExistence type="predicted"/>
<dbReference type="Proteomes" id="UP000009081">
    <property type="component" value="Plasmid megaplasmid"/>
</dbReference>
<organism evidence="1 2">
    <name type="scientific">Methylorubrum extorquens (strain ATCC 14718 / DSM 1338 / JCM 2805 / NCIMB 9133 / AM1)</name>
    <name type="common">Methylobacterium extorquens</name>
    <dbReference type="NCBI Taxonomy" id="272630"/>
    <lineage>
        <taxon>Bacteria</taxon>
        <taxon>Pseudomonadati</taxon>
        <taxon>Pseudomonadota</taxon>
        <taxon>Alphaproteobacteria</taxon>
        <taxon>Hyphomicrobiales</taxon>
        <taxon>Methylobacteriaceae</taxon>
        <taxon>Methylorubrum</taxon>
    </lineage>
</organism>
<evidence type="ECO:0000313" key="1">
    <source>
        <dbReference type="EMBL" id="ACS43205.1"/>
    </source>
</evidence>
<accession>C5B423</accession>
<dbReference type="KEGG" id="mea:Mex_2p0333"/>
<dbReference type="AlphaFoldDB" id="C5B423"/>
<keyword evidence="2" id="KW-1185">Reference proteome</keyword>
<keyword evidence="1" id="KW-0614">Plasmid</keyword>
<geneLocation type="plasmid" evidence="1 2">
    <name>megaplasmid</name>
</geneLocation>
<reference evidence="1 2" key="1">
    <citation type="journal article" date="2009" name="PLoS ONE">
        <title>Methylobacterium genome sequences: a reference blueprint to investigate microbial metabolism of C1 compounds from natural and industrial sources.</title>
        <authorList>
            <person name="Vuilleumier S."/>
            <person name="Chistoserdova L."/>
            <person name="Lee M.-C."/>
            <person name="Bringel F."/>
            <person name="Lajus A."/>
            <person name="Zhou Y."/>
            <person name="Gourion B."/>
            <person name="Barbe V."/>
            <person name="Chang J."/>
            <person name="Cruveiller S."/>
            <person name="Dossat C."/>
            <person name="Gillett W."/>
            <person name="Gruffaz C."/>
            <person name="Haugen E."/>
            <person name="Hourcade E."/>
            <person name="Levy R."/>
            <person name="Mangenot S."/>
            <person name="Muller E."/>
            <person name="Nadalig T."/>
            <person name="Pagni M."/>
            <person name="Penny C."/>
            <person name="Peyraud R."/>
            <person name="Robinson D.G."/>
            <person name="Roche D."/>
            <person name="Rouy Z."/>
            <person name="Saenampechek C."/>
            <person name="Salvignol G."/>
            <person name="Vallenet D."/>
            <person name="Wu Z."/>
            <person name="Marx C.J."/>
            <person name="Vorholt J.A."/>
            <person name="Olson M.V."/>
            <person name="Kaul R."/>
            <person name="Weissenbach J."/>
            <person name="Medigue C."/>
            <person name="Lidstrom M.E."/>
        </authorList>
    </citation>
    <scope>NUCLEOTIDE SEQUENCE [LARGE SCALE GENOMIC DNA]</scope>
    <source>
        <strain evidence="2">ATCC 14718 / DSM 1338 / JCM 2805 / NCIMB 9133 / AM1</strain>
    </source>
</reference>
<protein>
    <submittedName>
        <fullName evidence="1">Uncharacterized protein</fullName>
    </submittedName>
</protein>
<gene>
    <name evidence="1" type="ordered locus">MexAM1_META2p0333</name>
</gene>
<name>C5B423_METEA</name>